<sequence>MKDNYKYFIMTPQAYRLQIEYNEGEQKGVVFMGRRKWTAEQKMEIVLAGMAHGANISAICREYGIVQTQYYKWRETFLQGAIGALKTGVSNREQELEKELEKAKALIGEKEIQIEIL</sequence>
<name>A0A1H8F494_9BACL</name>
<organism evidence="2 3">
    <name type="scientific">Lihuaxuella thermophila</name>
    <dbReference type="NCBI Taxonomy" id="1173111"/>
    <lineage>
        <taxon>Bacteria</taxon>
        <taxon>Bacillati</taxon>
        <taxon>Bacillota</taxon>
        <taxon>Bacilli</taxon>
        <taxon>Bacillales</taxon>
        <taxon>Thermoactinomycetaceae</taxon>
        <taxon>Lihuaxuella</taxon>
    </lineage>
</organism>
<dbReference type="InterPro" id="IPR010921">
    <property type="entry name" value="Trp_repressor/repl_initiator"/>
</dbReference>
<dbReference type="EMBL" id="FOCQ01000008">
    <property type="protein sequence ID" value="SEN26450.1"/>
    <property type="molecule type" value="Genomic_DNA"/>
</dbReference>
<dbReference type="OrthoDB" id="1705009at2"/>
<keyword evidence="1" id="KW-0175">Coiled coil</keyword>
<proteinExistence type="predicted"/>
<dbReference type="STRING" id="1173111.SAMN05444955_1082"/>
<dbReference type="PANTHER" id="PTHR33609:SF1">
    <property type="entry name" value="TRANSPOSASE"/>
    <property type="match status" value="1"/>
</dbReference>
<evidence type="ECO:0000313" key="3">
    <source>
        <dbReference type="Proteomes" id="UP000199695"/>
    </source>
</evidence>
<dbReference type="SUPFAM" id="SSF48295">
    <property type="entry name" value="TrpR-like"/>
    <property type="match status" value="1"/>
</dbReference>
<gene>
    <name evidence="2" type="ORF">SAMN05444955_1082</name>
</gene>
<dbReference type="InterPro" id="IPR052546">
    <property type="entry name" value="Transposase_8_domain"/>
</dbReference>
<accession>A0A1H8F494</accession>
<keyword evidence="3" id="KW-1185">Reference proteome</keyword>
<protein>
    <submittedName>
        <fullName evidence="2">Transposase and inactivated derivatives</fullName>
    </submittedName>
</protein>
<dbReference type="Proteomes" id="UP000199695">
    <property type="component" value="Unassembled WGS sequence"/>
</dbReference>
<dbReference type="AlphaFoldDB" id="A0A1H8F494"/>
<feature type="coiled-coil region" evidence="1">
    <location>
        <begin position="86"/>
        <end position="113"/>
    </location>
</feature>
<reference evidence="2 3" key="1">
    <citation type="submission" date="2016-10" db="EMBL/GenBank/DDBJ databases">
        <authorList>
            <person name="de Groot N.N."/>
        </authorList>
    </citation>
    <scope>NUCLEOTIDE SEQUENCE [LARGE SCALE GENOMIC DNA]</scope>
    <source>
        <strain evidence="2 3">DSM 46701</strain>
    </source>
</reference>
<dbReference type="Pfam" id="PF01527">
    <property type="entry name" value="HTH_Tnp_1"/>
    <property type="match status" value="1"/>
</dbReference>
<dbReference type="GO" id="GO:0006313">
    <property type="term" value="P:DNA transposition"/>
    <property type="evidence" value="ECO:0007669"/>
    <property type="project" value="InterPro"/>
</dbReference>
<dbReference type="PANTHER" id="PTHR33609">
    <property type="entry name" value="LOW CALCIUM RESPONSE LOCUS PROTEIN S"/>
    <property type="match status" value="1"/>
</dbReference>
<dbReference type="Gene3D" id="1.10.10.10">
    <property type="entry name" value="Winged helix-like DNA-binding domain superfamily/Winged helix DNA-binding domain"/>
    <property type="match status" value="1"/>
</dbReference>
<dbReference type="InterPro" id="IPR002514">
    <property type="entry name" value="Transposase_8"/>
</dbReference>
<evidence type="ECO:0000313" key="2">
    <source>
        <dbReference type="EMBL" id="SEN26450.1"/>
    </source>
</evidence>
<dbReference type="GO" id="GO:0043565">
    <property type="term" value="F:sequence-specific DNA binding"/>
    <property type="evidence" value="ECO:0007669"/>
    <property type="project" value="InterPro"/>
</dbReference>
<dbReference type="InterPro" id="IPR036388">
    <property type="entry name" value="WH-like_DNA-bd_sf"/>
</dbReference>
<dbReference type="GO" id="GO:0004803">
    <property type="term" value="F:transposase activity"/>
    <property type="evidence" value="ECO:0007669"/>
    <property type="project" value="InterPro"/>
</dbReference>
<evidence type="ECO:0000256" key="1">
    <source>
        <dbReference type="SAM" id="Coils"/>
    </source>
</evidence>